<dbReference type="EMBL" id="CAFBQV010000083">
    <property type="protein sequence ID" value="CAB5064341.1"/>
    <property type="molecule type" value="Genomic_DNA"/>
</dbReference>
<feature type="region of interest" description="Disordered" evidence="1">
    <location>
        <begin position="59"/>
        <end position="87"/>
    </location>
</feature>
<protein>
    <submittedName>
        <fullName evidence="2">Unannotated protein</fullName>
    </submittedName>
</protein>
<evidence type="ECO:0000313" key="2">
    <source>
        <dbReference type="EMBL" id="CAB5064341.1"/>
    </source>
</evidence>
<feature type="compositionally biased region" description="Low complexity" evidence="1">
    <location>
        <begin position="63"/>
        <end position="73"/>
    </location>
</feature>
<sequence length="285" mass="30217">MKFKILVCIAALGLSTACVAIAATSTVAKADSNSPHAVVDEYGAVVDKTIIAGVIVQQNGAPSSSDSCQWSPSLARDSGQGQGAGDEVTKRVGSVSFRLYDRVCEGEATTYYWIPEISTEQIARSAASVVYDLIPAPFGEFAPPARQGLINIGTWFWVEPTVWQPKSVTAWVPTPEGPVSVTTTATPTKLVFHPGDGLRGMGDKTCTGPGQKWIDMMGDSLPSTCMYSYRHSSAVNSSGLFSASLSIIWRVAWRSSTGASGTLPNVSTGSSHQMNIREFQALVTS</sequence>
<evidence type="ECO:0000256" key="1">
    <source>
        <dbReference type="SAM" id="MobiDB-lite"/>
    </source>
</evidence>
<accession>A0A6J7UEV3</accession>
<proteinExistence type="predicted"/>
<gene>
    <name evidence="2" type="ORF">UFOPK4345_00647</name>
</gene>
<organism evidence="2">
    <name type="scientific">freshwater metagenome</name>
    <dbReference type="NCBI Taxonomy" id="449393"/>
    <lineage>
        <taxon>unclassified sequences</taxon>
        <taxon>metagenomes</taxon>
        <taxon>ecological metagenomes</taxon>
    </lineage>
</organism>
<dbReference type="AlphaFoldDB" id="A0A6J7UEV3"/>
<name>A0A6J7UEV3_9ZZZZ</name>
<dbReference type="PROSITE" id="PS51257">
    <property type="entry name" value="PROKAR_LIPOPROTEIN"/>
    <property type="match status" value="1"/>
</dbReference>
<reference evidence="2" key="1">
    <citation type="submission" date="2020-05" db="EMBL/GenBank/DDBJ databases">
        <authorList>
            <person name="Chiriac C."/>
            <person name="Salcher M."/>
            <person name="Ghai R."/>
            <person name="Kavagutti S V."/>
        </authorList>
    </citation>
    <scope>NUCLEOTIDE SEQUENCE</scope>
</reference>